<evidence type="ECO:0000259" key="2">
    <source>
        <dbReference type="Pfam" id="PF16924"/>
    </source>
</evidence>
<reference evidence="3" key="2">
    <citation type="journal article" date="2021" name="PeerJ">
        <title>Extensive microbial diversity within the chicken gut microbiome revealed by metagenomics and culture.</title>
        <authorList>
            <person name="Gilroy R."/>
            <person name="Ravi A."/>
            <person name="Getino M."/>
            <person name="Pursley I."/>
            <person name="Horton D.L."/>
            <person name="Alikhan N.F."/>
            <person name="Baker D."/>
            <person name="Gharbi K."/>
            <person name="Hall N."/>
            <person name="Watson M."/>
            <person name="Adriaenssens E.M."/>
            <person name="Foster-Nyarko E."/>
            <person name="Jarju S."/>
            <person name="Secka A."/>
            <person name="Antonio M."/>
            <person name="Oren A."/>
            <person name="Chaudhuri R.R."/>
            <person name="La Ragione R."/>
            <person name="Hildebrand F."/>
            <person name="Pallen M.J."/>
        </authorList>
    </citation>
    <scope>NUCLEOTIDE SEQUENCE</scope>
    <source>
        <strain evidence="3">ChiHecec3B27-6122</strain>
    </source>
</reference>
<proteinExistence type="predicted"/>
<dbReference type="InterPro" id="IPR006140">
    <property type="entry name" value="D-isomer_DH_NAD-bd"/>
</dbReference>
<accession>A0A9D1KAR4</accession>
<dbReference type="GO" id="GO:0051287">
    <property type="term" value="F:NAD binding"/>
    <property type="evidence" value="ECO:0007669"/>
    <property type="project" value="InterPro"/>
</dbReference>
<dbReference type="Proteomes" id="UP000886876">
    <property type="component" value="Unassembled WGS sequence"/>
</dbReference>
<dbReference type="InterPro" id="IPR031629">
    <property type="entry name" value="DpaA_N"/>
</dbReference>
<comment type="caution">
    <text evidence="3">The sequence shown here is derived from an EMBL/GenBank/DDBJ whole genome shotgun (WGS) entry which is preliminary data.</text>
</comment>
<dbReference type="AlphaFoldDB" id="A0A9D1KAR4"/>
<sequence>MVFALCGGDVRQSRLAGLLLEDGHGVRSWALEKAELPGGVRACETAAEALEGAGCLLLPMPVSMRSGLLNAPLSEGTHCLGEVFAALGPGQSVCGGMVNAETRAVAEGFGVRVLDYGKREELLAANAVATAEGAIGVLLTETDRALWNRRTLVTGWGRVARALAPRLKALGMEVTIAARKPGDRAWAAAWGFRTADTERLAQALRGCEIVVNTVPALLLTASRLAELDSDAVVLDLASAPGGTDFEAARAFGIRALTAPGLPGKWAPLTAAEAVRDAVYNILEVG</sequence>
<dbReference type="SUPFAM" id="SSF51735">
    <property type="entry name" value="NAD(P)-binding Rossmann-fold domains"/>
    <property type="match status" value="1"/>
</dbReference>
<dbReference type="Pfam" id="PF16924">
    <property type="entry name" value="DpaA_N"/>
    <property type="match status" value="1"/>
</dbReference>
<feature type="domain" description="D-isomer specific 2-hydroxyacid dehydrogenase NAD-binding" evidence="1">
    <location>
        <begin position="145"/>
        <end position="235"/>
    </location>
</feature>
<dbReference type="Pfam" id="PF02826">
    <property type="entry name" value="2-Hacid_dh_C"/>
    <property type="match status" value="1"/>
</dbReference>
<evidence type="ECO:0000313" key="3">
    <source>
        <dbReference type="EMBL" id="HIS98517.1"/>
    </source>
</evidence>
<feature type="domain" description="Dipicolinate synthase subunit A N-terminal" evidence="2">
    <location>
        <begin position="3"/>
        <end position="116"/>
    </location>
</feature>
<evidence type="ECO:0000259" key="1">
    <source>
        <dbReference type="Pfam" id="PF02826"/>
    </source>
</evidence>
<organism evidence="3 4">
    <name type="scientific">Candidatus Scatomorpha pullistercoris</name>
    <dbReference type="NCBI Taxonomy" id="2840929"/>
    <lineage>
        <taxon>Bacteria</taxon>
        <taxon>Bacillati</taxon>
        <taxon>Bacillota</taxon>
        <taxon>Clostridia</taxon>
        <taxon>Eubacteriales</taxon>
        <taxon>Candidatus Scatomorpha</taxon>
    </lineage>
</organism>
<dbReference type="Gene3D" id="3.40.50.720">
    <property type="entry name" value="NAD(P)-binding Rossmann-like Domain"/>
    <property type="match status" value="1"/>
</dbReference>
<name>A0A9D1KAR4_9FIRM</name>
<gene>
    <name evidence="3" type="ORF">IAD42_11130</name>
</gene>
<dbReference type="EMBL" id="DVJS01000272">
    <property type="protein sequence ID" value="HIS98517.1"/>
    <property type="molecule type" value="Genomic_DNA"/>
</dbReference>
<reference evidence="3" key="1">
    <citation type="submission" date="2020-10" db="EMBL/GenBank/DDBJ databases">
        <authorList>
            <person name="Gilroy R."/>
        </authorList>
    </citation>
    <scope>NUCLEOTIDE SEQUENCE</scope>
    <source>
        <strain evidence="3">ChiHecec3B27-6122</strain>
    </source>
</reference>
<evidence type="ECO:0000313" key="4">
    <source>
        <dbReference type="Proteomes" id="UP000886876"/>
    </source>
</evidence>
<dbReference type="InterPro" id="IPR036291">
    <property type="entry name" value="NAD(P)-bd_dom_sf"/>
</dbReference>
<protein>
    <submittedName>
        <fullName evidence="3">Dipicolinate synthase</fullName>
    </submittedName>
</protein>